<dbReference type="InterPro" id="IPR027417">
    <property type="entry name" value="P-loop_NTPase"/>
</dbReference>
<feature type="region of interest" description="Disordered" evidence="2">
    <location>
        <begin position="328"/>
        <end position="358"/>
    </location>
</feature>
<dbReference type="PANTHER" id="PTHR23077:SF198">
    <property type="entry name" value="ATP-DEPENDENT ZINC METALLOPROTEASE FTSH"/>
    <property type="match status" value="1"/>
</dbReference>
<dbReference type="PANTHER" id="PTHR23077">
    <property type="entry name" value="AAA-FAMILY ATPASE"/>
    <property type="match status" value="1"/>
</dbReference>
<proteinExistence type="inferred from homology"/>
<dbReference type="InterPro" id="IPR003959">
    <property type="entry name" value="ATPase_AAA_core"/>
</dbReference>
<comment type="similarity">
    <text evidence="1">Belongs to the AAA ATPase family.</text>
</comment>
<dbReference type="CDD" id="cd19481">
    <property type="entry name" value="RecA-like_protease"/>
    <property type="match status" value="1"/>
</dbReference>
<evidence type="ECO:0000259" key="3">
    <source>
        <dbReference type="SMART" id="SM00382"/>
    </source>
</evidence>
<evidence type="ECO:0000256" key="1">
    <source>
        <dbReference type="RuleBase" id="RU003651"/>
    </source>
</evidence>
<gene>
    <name evidence="4" type="ORF">EAS61_39605</name>
</gene>
<evidence type="ECO:0000256" key="2">
    <source>
        <dbReference type="SAM" id="MobiDB-lite"/>
    </source>
</evidence>
<dbReference type="Gene3D" id="3.40.50.300">
    <property type="entry name" value="P-loop containing nucleotide triphosphate hydrolases"/>
    <property type="match status" value="1"/>
</dbReference>
<dbReference type="GO" id="GO:0016887">
    <property type="term" value="F:ATP hydrolysis activity"/>
    <property type="evidence" value="ECO:0007669"/>
    <property type="project" value="InterPro"/>
</dbReference>
<feature type="domain" description="AAA+ ATPase" evidence="3">
    <location>
        <begin position="116"/>
        <end position="248"/>
    </location>
</feature>
<reference evidence="4 5" key="1">
    <citation type="submission" date="2018-11" db="EMBL/GenBank/DDBJ databases">
        <title>Bradyrhizobium sp. nov., isolated from effective nodules of peanut in China.</title>
        <authorList>
            <person name="Li Y."/>
        </authorList>
    </citation>
    <scope>NUCLEOTIDE SEQUENCE [LARGE SCALE GENOMIC DNA]</scope>
    <source>
        <strain evidence="4 5">CCBAU 51770</strain>
    </source>
</reference>
<dbReference type="SUPFAM" id="SSF52540">
    <property type="entry name" value="P-loop containing nucleoside triphosphate hydrolases"/>
    <property type="match status" value="1"/>
</dbReference>
<dbReference type="SMART" id="SM00382">
    <property type="entry name" value="AAA"/>
    <property type="match status" value="1"/>
</dbReference>
<accession>A0A4Q0Q5A4</accession>
<keyword evidence="1" id="KW-0547">Nucleotide-binding</keyword>
<keyword evidence="1" id="KW-0067">ATP-binding</keyword>
<comment type="caution">
    <text evidence="4">The sequence shown here is derived from an EMBL/GenBank/DDBJ whole genome shotgun (WGS) entry which is preliminary data.</text>
</comment>
<dbReference type="InterPro" id="IPR050168">
    <property type="entry name" value="AAA_ATPase_domain"/>
</dbReference>
<dbReference type="InterPro" id="IPR003960">
    <property type="entry name" value="ATPase_AAA_CS"/>
</dbReference>
<dbReference type="Proteomes" id="UP000290174">
    <property type="component" value="Unassembled WGS sequence"/>
</dbReference>
<protein>
    <submittedName>
        <fullName evidence="4">AAA family ATPase</fullName>
    </submittedName>
</protein>
<dbReference type="GO" id="GO:0005524">
    <property type="term" value="F:ATP binding"/>
    <property type="evidence" value="ECO:0007669"/>
    <property type="project" value="UniProtKB-KW"/>
</dbReference>
<dbReference type="EMBL" id="RKMK01000078">
    <property type="protein sequence ID" value="RXG84220.1"/>
    <property type="molecule type" value="Genomic_DNA"/>
</dbReference>
<evidence type="ECO:0000313" key="4">
    <source>
        <dbReference type="EMBL" id="RXG84220.1"/>
    </source>
</evidence>
<dbReference type="InterPro" id="IPR003593">
    <property type="entry name" value="AAA+_ATPase"/>
</dbReference>
<dbReference type="AlphaFoldDB" id="A0A4Q0Q5A4"/>
<evidence type="ECO:0000313" key="5">
    <source>
        <dbReference type="Proteomes" id="UP000290174"/>
    </source>
</evidence>
<dbReference type="RefSeq" id="WP_128931893.1">
    <property type="nucleotide sequence ID" value="NZ_CP022221.1"/>
</dbReference>
<sequence>MAKSDLLISLVRAGVAGDKPMLRSTVEAIVADERAKSHHAYADRLERALQTVAVTPPSLVTSQRAANFAGRDTILEVTPRISLDDLVLPLPARTEGLQLIEEHLRADVLRASGYEPRHRILLSGPPGNGKTSFAEAIADGLALPFFVVRYDALVGSYLGETNARLRALFDYARTQPCVLFFDEFDAIGKERGDDHETGEIKRVVSFLLMQIDKLPSYVVTIAATNHAELLDRAVWRRFQLKLSLPAPQAAEIAHFIDRIFVGWPDRPSVTAQELARRIEATSYAEVLDFCQNVRRRQILGLGEVSINSAIAAELENWSARVKPENIYGGRSDQTTVATGAEQANAKADRSSAKHPKAD</sequence>
<organism evidence="4 5">
    <name type="scientific">Bradyrhizobium zhanjiangense</name>
    <dbReference type="NCBI Taxonomy" id="1325107"/>
    <lineage>
        <taxon>Bacteria</taxon>
        <taxon>Pseudomonadati</taxon>
        <taxon>Pseudomonadota</taxon>
        <taxon>Alphaproteobacteria</taxon>
        <taxon>Hyphomicrobiales</taxon>
        <taxon>Nitrobacteraceae</taxon>
        <taxon>Bradyrhizobium</taxon>
    </lineage>
</organism>
<dbReference type="PROSITE" id="PS00674">
    <property type="entry name" value="AAA"/>
    <property type="match status" value="1"/>
</dbReference>
<dbReference type="Pfam" id="PF00004">
    <property type="entry name" value="AAA"/>
    <property type="match status" value="1"/>
</dbReference>
<name>A0A4Q0Q5A4_9BRAD</name>
<feature type="compositionally biased region" description="Basic and acidic residues" evidence="2">
    <location>
        <begin position="346"/>
        <end position="358"/>
    </location>
</feature>